<keyword evidence="3" id="KW-0600">Photoreceptor protein</keyword>
<dbReference type="Gene3D" id="1.20.1070.10">
    <property type="entry name" value="Rhodopsin 7-helix transmembrane proteins"/>
    <property type="match status" value="1"/>
</dbReference>
<dbReference type="InterPro" id="IPR001425">
    <property type="entry name" value="Arc/bac/fun_rhodopsins"/>
</dbReference>
<feature type="transmembrane region" description="Helical" evidence="11">
    <location>
        <begin position="94"/>
        <end position="112"/>
    </location>
</feature>
<evidence type="ECO:0000256" key="5">
    <source>
        <dbReference type="ARBA" id="ARBA00022692"/>
    </source>
</evidence>
<evidence type="ECO:0000256" key="6">
    <source>
        <dbReference type="ARBA" id="ARBA00022925"/>
    </source>
</evidence>
<dbReference type="Proteomes" id="UP000226525">
    <property type="component" value="Unassembled WGS sequence"/>
</dbReference>
<dbReference type="PANTHER" id="PTHR28286:SF2">
    <property type="entry name" value="BACTERIORHODOPSIN _OPSIN, NOPA (EUROFUNG)"/>
    <property type="match status" value="1"/>
</dbReference>
<dbReference type="EMBL" id="NZEX01000090">
    <property type="protein sequence ID" value="MAH63358.1"/>
    <property type="molecule type" value="Genomic_DNA"/>
</dbReference>
<dbReference type="SMART" id="SM01021">
    <property type="entry name" value="Bac_rhodopsin"/>
    <property type="match status" value="1"/>
</dbReference>
<dbReference type="InterPro" id="IPR018229">
    <property type="entry name" value="Rhodopsin_retinal_BS"/>
</dbReference>
<dbReference type="GO" id="GO:0009881">
    <property type="term" value="F:photoreceptor activity"/>
    <property type="evidence" value="ECO:0007669"/>
    <property type="project" value="UniProtKB-KW"/>
</dbReference>
<organism evidence="12 13">
    <name type="scientific">SAR324 cluster bacterium</name>
    <dbReference type="NCBI Taxonomy" id="2024889"/>
    <lineage>
        <taxon>Bacteria</taxon>
        <taxon>Deltaproteobacteria</taxon>
        <taxon>SAR324 cluster</taxon>
    </lineage>
</organism>
<dbReference type="GO" id="GO:0005216">
    <property type="term" value="F:monoatomic ion channel activity"/>
    <property type="evidence" value="ECO:0007669"/>
    <property type="project" value="InterPro"/>
</dbReference>
<feature type="transmembrane region" description="Helical" evidence="11">
    <location>
        <begin position="119"/>
        <end position="135"/>
    </location>
</feature>
<dbReference type="Pfam" id="PF01036">
    <property type="entry name" value="Bac_rhodopsin"/>
    <property type="match status" value="1"/>
</dbReference>
<feature type="transmembrane region" description="Helical" evidence="11">
    <location>
        <begin position="147"/>
        <end position="165"/>
    </location>
</feature>
<protein>
    <submittedName>
        <fullName evidence="12">Xanthorhodopsin</fullName>
    </submittedName>
</protein>
<feature type="transmembrane region" description="Helical" evidence="11">
    <location>
        <begin position="186"/>
        <end position="206"/>
    </location>
</feature>
<name>A0A2D6YJI8_9DELT</name>
<dbReference type="GO" id="GO:0007602">
    <property type="term" value="P:phototransduction"/>
    <property type="evidence" value="ECO:0007669"/>
    <property type="project" value="UniProtKB-KW"/>
</dbReference>
<sequence length="259" mass="28778">MPELSSDQFSLIYNMLSLTIAAMFGTFAFFVLAKENIAVKYKPAIVCSSLVVLIAGYHYFRIFQSWDDAYAISESGMYVATGVPFNDAYRYVDWLLTVPLLLVELIVLLSLTRERMQDVLTRLVIASVLMIALGYPGEVSDNTGTQALFFVLAMIPFVYILRVLWKELAAEIAEEDGKVKELIEQTRMLLMISWLFYPVAYVFNLAGGTAEAEIGVQVGYTIADIVSKCVYGVMVYFIAREKTMLDSAPASAKVAAAKA</sequence>
<dbReference type="PRINTS" id="PR00251">
    <property type="entry name" value="BACTRLOPSIN"/>
</dbReference>
<keyword evidence="6" id="KW-0681">Retinal protein</keyword>
<evidence type="ECO:0000256" key="4">
    <source>
        <dbReference type="ARBA" id="ARBA00022606"/>
    </source>
</evidence>
<evidence type="ECO:0000256" key="1">
    <source>
        <dbReference type="ARBA" id="ARBA00004141"/>
    </source>
</evidence>
<dbReference type="GO" id="GO:0016020">
    <property type="term" value="C:membrane"/>
    <property type="evidence" value="ECO:0007669"/>
    <property type="project" value="UniProtKB-SubCell"/>
</dbReference>
<keyword evidence="7 11" id="KW-1133">Transmembrane helix</keyword>
<keyword evidence="5 11" id="KW-0812">Transmembrane</keyword>
<evidence type="ECO:0000256" key="3">
    <source>
        <dbReference type="ARBA" id="ARBA00022543"/>
    </source>
</evidence>
<dbReference type="SUPFAM" id="SSF81321">
    <property type="entry name" value="Family A G protein-coupled receptor-like"/>
    <property type="match status" value="1"/>
</dbReference>
<proteinExistence type="inferred from homology"/>
<keyword evidence="9 11" id="KW-0472">Membrane</keyword>
<comment type="caution">
    <text evidence="12">The sequence shown here is derived from an EMBL/GenBank/DDBJ whole genome shotgun (WGS) entry which is preliminary data.</text>
</comment>
<evidence type="ECO:0000256" key="9">
    <source>
        <dbReference type="ARBA" id="ARBA00023136"/>
    </source>
</evidence>
<evidence type="ECO:0000256" key="7">
    <source>
        <dbReference type="ARBA" id="ARBA00022989"/>
    </source>
</evidence>
<dbReference type="PROSITE" id="PS00950">
    <property type="entry name" value="BACTERIAL_OPSIN_1"/>
    <property type="match status" value="1"/>
</dbReference>
<reference evidence="13" key="1">
    <citation type="submission" date="2017-09" db="EMBL/GenBank/DDBJ databases">
        <title>The Reconstruction of 2,631 Draft Metagenome-Assembled Genomes from the Global Oceans.</title>
        <authorList>
            <person name="Tully B.J."/>
            <person name="Graham E.D."/>
            <person name="Heidelberg J.F."/>
        </authorList>
    </citation>
    <scope>NUCLEOTIDE SEQUENCE [LARGE SCALE GENOMIC DNA]</scope>
</reference>
<feature type="transmembrane region" description="Helical" evidence="11">
    <location>
        <begin position="218"/>
        <end position="239"/>
    </location>
</feature>
<feature type="transmembrane region" description="Helical" evidence="11">
    <location>
        <begin position="12"/>
        <end position="32"/>
    </location>
</feature>
<keyword evidence="10" id="KW-0675">Receptor</keyword>
<dbReference type="AlphaFoldDB" id="A0A2D6YJI8"/>
<dbReference type="PANTHER" id="PTHR28286">
    <property type="match status" value="1"/>
</dbReference>
<accession>A0A2D6YJI8</accession>
<feature type="transmembrane region" description="Helical" evidence="11">
    <location>
        <begin position="44"/>
        <end position="60"/>
    </location>
</feature>
<dbReference type="CDD" id="cd15242">
    <property type="entry name" value="7tm_Proteorhodopsin"/>
    <property type="match status" value="1"/>
</dbReference>
<keyword evidence="8" id="KW-0157">Chromophore</keyword>
<evidence type="ECO:0000313" key="13">
    <source>
        <dbReference type="Proteomes" id="UP000226525"/>
    </source>
</evidence>
<gene>
    <name evidence="12" type="ORF">CMN54_07935</name>
</gene>
<evidence type="ECO:0000256" key="10">
    <source>
        <dbReference type="ARBA" id="ARBA00023170"/>
    </source>
</evidence>
<comment type="similarity">
    <text evidence="2">Belongs to the archaeal/bacterial/fungal opsin family.</text>
</comment>
<comment type="subcellular location">
    <subcellularLocation>
        <location evidence="1">Membrane</location>
        <topology evidence="1">Multi-pass membrane protein</topology>
    </subcellularLocation>
</comment>
<evidence type="ECO:0000256" key="8">
    <source>
        <dbReference type="ARBA" id="ARBA00022991"/>
    </source>
</evidence>
<evidence type="ECO:0000256" key="11">
    <source>
        <dbReference type="SAM" id="Phobius"/>
    </source>
</evidence>
<evidence type="ECO:0000256" key="2">
    <source>
        <dbReference type="ARBA" id="ARBA00008130"/>
    </source>
</evidence>
<keyword evidence="4" id="KW-0716">Sensory transduction</keyword>
<evidence type="ECO:0000313" key="12">
    <source>
        <dbReference type="EMBL" id="MAH63358.1"/>
    </source>
</evidence>